<evidence type="ECO:0000313" key="5">
    <source>
        <dbReference type="Proteomes" id="UP001493487"/>
    </source>
</evidence>
<evidence type="ECO:0000313" key="4">
    <source>
        <dbReference type="EMBL" id="MEQ4482550.1"/>
    </source>
</evidence>
<feature type="compositionally biased region" description="Polar residues" evidence="2">
    <location>
        <begin position="2036"/>
        <end position="2045"/>
    </location>
</feature>
<comment type="caution">
    <text evidence="4">The sequence shown here is derived from an EMBL/GenBank/DDBJ whole genome shotgun (WGS) entry which is preliminary data.</text>
</comment>
<gene>
    <name evidence="4" type="ORF">QJS35_09105</name>
</gene>
<dbReference type="Pfam" id="PF18989">
    <property type="entry name" value="DUF5722"/>
    <property type="match status" value="1"/>
</dbReference>
<dbReference type="InterPro" id="IPR049475">
    <property type="entry name" value="Mann_GBD_bact"/>
</dbReference>
<keyword evidence="1" id="KW-0732">Signal</keyword>
<accession>A0ABV1KR36</accession>
<evidence type="ECO:0000256" key="2">
    <source>
        <dbReference type="SAM" id="MobiDB-lite"/>
    </source>
</evidence>
<feature type="domain" description="SLH" evidence="3">
    <location>
        <begin position="2365"/>
        <end position="2420"/>
    </location>
</feature>
<evidence type="ECO:0000259" key="3">
    <source>
        <dbReference type="PROSITE" id="PS51272"/>
    </source>
</evidence>
<feature type="domain" description="SLH" evidence="3">
    <location>
        <begin position="2239"/>
        <end position="2302"/>
    </location>
</feature>
<keyword evidence="5" id="KW-1185">Reference proteome</keyword>
<dbReference type="Pfam" id="PF00395">
    <property type="entry name" value="SLH"/>
    <property type="match status" value="3"/>
</dbReference>
<dbReference type="SUPFAM" id="SSF51445">
    <property type="entry name" value="(Trans)glycosidases"/>
    <property type="match status" value="1"/>
</dbReference>
<dbReference type="Pfam" id="PF13205">
    <property type="entry name" value="Big_5"/>
    <property type="match status" value="1"/>
</dbReference>
<dbReference type="Proteomes" id="UP001493487">
    <property type="component" value="Unassembled WGS sequence"/>
</dbReference>
<dbReference type="Gene3D" id="2.60.40.1080">
    <property type="match status" value="2"/>
</dbReference>
<dbReference type="EMBL" id="JASKHM010000004">
    <property type="protein sequence ID" value="MEQ4482550.1"/>
    <property type="molecule type" value="Genomic_DNA"/>
</dbReference>
<dbReference type="PROSITE" id="PS51272">
    <property type="entry name" value="SLH"/>
    <property type="match status" value="3"/>
</dbReference>
<feature type="region of interest" description="Disordered" evidence="2">
    <location>
        <begin position="1988"/>
        <end position="2045"/>
    </location>
</feature>
<dbReference type="RefSeq" id="WP_232184713.1">
    <property type="nucleotide sequence ID" value="NZ_JAIOAP010000003.1"/>
</dbReference>
<dbReference type="Gene3D" id="2.60.120.260">
    <property type="entry name" value="Galactose-binding domain-like"/>
    <property type="match status" value="5"/>
</dbReference>
<dbReference type="InterPro" id="IPR017853">
    <property type="entry name" value="GH"/>
</dbReference>
<name>A0ABV1KR36_9BACL</name>
<organism evidence="4 5">
    <name type="scientific">Cohnella silvisoli</name>
    <dbReference type="NCBI Taxonomy" id="2873699"/>
    <lineage>
        <taxon>Bacteria</taxon>
        <taxon>Bacillati</taxon>
        <taxon>Bacillota</taxon>
        <taxon>Bacilli</taxon>
        <taxon>Bacillales</taxon>
        <taxon>Paenibacillaceae</taxon>
        <taxon>Cohnella</taxon>
    </lineage>
</organism>
<dbReference type="InterPro" id="IPR032812">
    <property type="entry name" value="SbsA_Ig"/>
</dbReference>
<sequence length="2420" mass="261241">MFRRKNFISLVVIASILLQLLTPPIHVFAGPYDPTLTVKNSYTGSTIYPQQVINDFNTSDQAALWTVGTHVDEINNVTTLLNSPGSPYEGVGALEIVPQQVKAYEWRTIYRTFDSPLDLSDANFVAVAADVWGWKLDDFYIKMTLTSGADTYEAISTMTANRWNVIYFDIHNWANKNSINKIEVSYMKNYNLEGMSPGDPGYDFWDGRLQLDYLSATRIANLDFNVEGSTEGFSAVGGTAAVSVTANNHSLQYTVTDTANTYLESSSLKLDASKRNVINIRMKNNTGAAKVKMAWITDQDQTWDEEKSMQFNIADALVFTDYDFGMTSPLWRDKIDKIRISPMTATEADTMLDIDKINFSLQNLESYTYQGKVDSLAVDSDKTTIAISGSVKSDYLSSNPGAEVMVFELPVYADEKIIDYAPMAALTTGVAAGSFSLSFNVVENDVSRIYSKFVVVLKNGNGEYVLADTPKYVTNPEIIATNADPYTTTKSIKGLQVQLPADAERLGVQHGAINIAYDQLLTLSDHGAGSIPYEFEGKTFYFRKDSISHLDNQIKSMTDNGMAVTAILIMYRTGMDDPDSPNKDIIHPDSTPEGTVFAPNITNEAGVNYYKAITSFLAERYSRADKAYGRVMGYIVGNEVGQNKVWNNMGPKLLGDYVTQYERTVRLTYNIVRSISANNRVYISLDHFWNDGQSPDSQWIYSNKAVVDTLNKLAKEGGDYAWNVAFHPYPEDLFNPKTWADTTATDTFDTYRITFKNLQVLTNYLQQTHITYNGSQRHVILSEQGFHSGGNTLEEQEVQAAAYAYAYYKVKSLSGIDAFILHRHVDHAGEGGLNLGLWTTMAGQMFEAGEEKAIYDVFKKIDTVDSLAATDFAKSIIGVSSWQEAIPGFDLAKLETRPAQAHIPMGIASAITGEVQLSNFEDDMNGWFATDNVSSVSLDTTDKAEGERSLKAPVAGSYRKDFKGVTKVFDTPRNLTATPIIKASVKASGIGAEEKAEFMIRVYSGDKVSEGSVIAEAETWNEVALDLTGLDGIDSVDRIKVWAQPEKPVAWTTGAIQVDDVSLAASAVLTNLTVSLDRDEVVDVGDTLTIHIQNKGNQSFTGTVGLAGLNGITLDKNDSVVTIGSSEQKIVETMITGINLVNYQSGKLEVTVGDQKFTFKLTDAHVPDYTNDNGDLVFGDFEGGFTDGWAAGSSTSSVAAVQKDSTHQLYPSAAKHGSYMLEIAKAPKVATTESIAVKTFKTPVDLSFYDNIKFDIYGWGGTSSAYLAKIKLIAADGATFDFEQQIGANTWVTVSADISTFAGKNNVKTIEISYRGKDTAYYSGPWGGFFYIDNVRSTQASQLTGIIPDKTTETLALDGGKMQLVIRGSKSDGTSKDVSAAAEGTTYMGYNANLIDVGVNGLVTAVAAGTTAITVSNSGYTARVSITVAADHPKVVYGFETGLEGWGKSNPADSNIGSVSAAISSGGTPKEGGIPGAQNGGKMLQVDMTGVSPAVAKMVGVSYETPQSFSNVDAVKYYIYSWGGLTGPVKYNTIFRLTSDTGETFEKINQFPSDSWTPITVDIGECTFKSRIVKIEIGHRADDSDIPAWAGKFFIDNISSVLKSDQSVALSSISPVKSTETLALLGGKMQLVIRGTMSDSSVNDITAASEGTTYEGYDNRIISVSSDGFVEAKAAGATTVIVKNEKQTTSIGITVSADMPEFMYSFETGLEGWGKSDPTDLSITGVNSVLSSGGTPKIVGIPGSQNGGKLLQVDMAGVSPEIQKMVGINYETPMDLSHVTDISYAIFSWGGVPGIPGPDGQVGTGDDIAVSYITTFKLTSTTGETFIRETTLSPDSWVPVKVDITECTFRKSIAKMEIGQRMENAGIPAWQGKFFIDSVSKVNAPVDANGPVVASTAPVNNAAGVALGKIAVNFNENIFAGSTIGDITLKKGNQAISFTYSIVDNQLVITPDENLDYSSTYTVVIPAGAVEDSAGNSLSAEYELRFTTTANPDSNNGNNNGNNGNNNGNNGNNNGNNGNNNDHEGYVTIPLGRGNESATATNDKNTGSLTVDLATHLLNQAFAAEKANANGIKTVTIEIPKAGGADSYTLMFSADFLNTGKANRVLNVITDLGAIGVPDNMLQKSEIKGSSNVSIRIEKGDKSTLSQEAKELVGNREPIKLNLLVDGKQVDWNNPNAHVTVSIPYTPTAEELKDPDHIVVVYLDGKGNAIQVPSGKYVSKTGSVIFTTTHFSQYAVAFVKKSFDDLGSLPWARTIIEALASKGVFEGTASTTFSPGRAITRGEYLVMLVNTLGLSAEFTANYDDVNPTVFYYQAVGICKELGITEGAGNNNFNPKAAISRQDMMVLTERALLLVNKLNANQNSDLSRFKDEGQVAGYARNSIANLIRLGLIEGYNGLIDPIGKTTRAEAAVLLYRIYKSI</sequence>
<feature type="compositionally biased region" description="Low complexity" evidence="2">
    <location>
        <begin position="1995"/>
        <end position="2020"/>
    </location>
</feature>
<proteinExistence type="predicted"/>
<feature type="domain" description="SLH" evidence="3">
    <location>
        <begin position="2303"/>
        <end position="2361"/>
    </location>
</feature>
<dbReference type="InterPro" id="IPR001119">
    <property type="entry name" value="SLH_dom"/>
</dbReference>
<reference evidence="4 5" key="1">
    <citation type="journal article" date="2023" name="Genome Announc.">
        <title>Pan-Genome Analyses of the Genus Cohnella and Proposal of the Novel Species Cohnella silvisoli sp. nov., Isolated from Forest Soil.</title>
        <authorList>
            <person name="Wang C."/>
            <person name="Mao L."/>
            <person name="Bao G."/>
            <person name="Zhu H."/>
        </authorList>
    </citation>
    <scope>NUCLEOTIDE SEQUENCE [LARGE SCALE GENOMIC DNA]</scope>
    <source>
        <strain evidence="4 5">NL03-T5-1</strain>
    </source>
</reference>
<dbReference type="Pfam" id="PF21253">
    <property type="entry name" value="Mann_GBD_bact"/>
    <property type="match status" value="1"/>
</dbReference>
<dbReference type="InterPro" id="IPR043780">
    <property type="entry name" value="DUF5722"/>
</dbReference>
<evidence type="ECO:0000256" key="1">
    <source>
        <dbReference type="ARBA" id="ARBA00022729"/>
    </source>
</evidence>
<dbReference type="Gene3D" id="2.60.40.1220">
    <property type="match status" value="1"/>
</dbReference>
<protein>
    <submittedName>
        <fullName evidence="4">DUF5722 domain-containing protein</fullName>
    </submittedName>
</protein>
<dbReference type="InterPro" id="IPR014755">
    <property type="entry name" value="Cu-Rt/internalin_Ig-like"/>
</dbReference>